<dbReference type="InterPro" id="IPR024229">
    <property type="entry name" value="DUF3781"/>
</dbReference>
<organism evidence="1 2">
    <name type="scientific">Soonwooa buanensis</name>
    <dbReference type="NCBI Taxonomy" id="619805"/>
    <lineage>
        <taxon>Bacteria</taxon>
        <taxon>Pseudomonadati</taxon>
        <taxon>Bacteroidota</taxon>
        <taxon>Flavobacteriia</taxon>
        <taxon>Flavobacteriales</taxon>
        <taxon>Weeksellaceae</taxon>
        <taxon>Chryseobacterium group</taxon>
        <taxon>Soonwooa</taxon>
    </lineage>
</organism>
<dbReference type="STRING" id="619805.SAMN05660477_03062"/>
<evidence type="ECO:0000313" key="2">
    <source>
        <dbReference type="Proteomes" id="UP000191112"/>
    </source>
</evidence>
<evidence type="ECO:0008006" key="3">
    <source>
        <dbReference type="Google" id="ProtNLM"/>
    </source>
</evidence>
<dbReference type="EMBL" id="FUYZ01000016">
    <property type="protein sequence ID" value="SKC10845.1"/>
    <property type="molecule type" value="Genomic_DNA"/>
</dbReference>
<keyword evidence="2" id="KW-1185">Reference proteome</keyword>
<dbReference type="Proteomes" id="UP000191112">
    <property type="component" value="Unassembled WGS sequence"/>
</dbReference>
<dbReference type="OrthoDB" id="1093942at2"/>
<proteinExistence type="predicted"/>
<name>A0A1T5GQY4_9FLAO</name>
<accession>A0A1T5GQY4</accession>
<sequence>MKIKSEILSKICYTDLVYGRVNKKLKTTYSNSEIENLISNIIIETDENAFEKKGKNYYLSNFKYKIKITINSYTFRLITVDKLEA</sequence>
<protein>
    <recommendedName>
        <fullName evidence="3">DUF3781 domain-containing protein</fullName>
    </recommendedName>
</protein>
<dbReference type="Pfam" id="PF12636">
    <property type="entry name" value="DUF3781"/>
    <property type="match status" value="1"/>
</dbReference>
<reference evidence="1 2" key="1">
    <citation type="submission" date="2017-02" db="EMBL/GenBank/DDBJ databases">
        <authorList>
            <person name="Peterson S.W."/>
        </authorList>
    </citation>
    <scope>NUCLEOTIDE SEQUENCE [LARGE SCALE GENOMIC DNA]</scope>
    <source>
        <strain evidence="1 2">DSM 22323</strain>
    </source>
</reference>
<evidence type="ECO:0000313" key="1">
    <source>
        <dbReference type="EMBL" id="SKC10845.1"/>
    </source>
</evidence>
<dbReference type="RefSeq" id="WP_079668273.1">
    <property type="nucleotide sequence ID" value="NZ_FUYZ01000016.1"/>
</dbReference>
<dbReference type="AlphaFoldDB" id="A0A1T5GQY4"/>
<gene>
    <name evidence="1" type="ORF">SAMN05660477_03062</name>
</gene>